<keyword evidence="1" id="KW-0862">Zinc</keyword>
<feature type="domain" description="CCHC-type" evidence="3">
    <location>
        <begin position="205"/>
        <end position="221"/>
    </location>
</feature>
<dbReference type="Gene3D" id="4.10.60.10">
    <property type="entry name" value="Zinc finger, CCHC-type"/>
    <property type="match status" value="1"/>
</dbReference>
<name>A0ABQ8L1M7_LABRO</name>
<dbReference type="SMART" id="SM00343">
    <property type="entry name" value="ZnF_C2HC"/>
    <property type="match status" value="2"/>
</dbReference>
<feature type="domain" description="CCHC-type" evidence="3">
    <location>
        <begin position="188"/>
        <end position="203"/>
    </location>
</feature>
<keyword evidence="1" id="KW-0479">Metal-binding</keyword>
<dbReference type="InterPro" id="IPR001878">
    <property type="entry name" value="Znf_CCHC"/>
</dbReference>
<comment type="caution">
    <text evidence="4">The sequence shown here is derived from an EMBL/GenBank/DDBJ whole genome shotgun (WGS) entry which is preliminary data.</text>
</comment>
<proteinExistence type="predicted"/>
<feature type="compositionally biased region" description="Basic and acidic residues" evidence="2">
    <location>
        <begin position="317"/>
        <end position="345"/>
    </location>
</feature>
<evidence type="ECO:0000313" key="5">
    <source>
        <dbReference type="Proteomes" id="UP000830375"/>
    </source>
</evidence>
<gene>
    <name evidence="4" type="ORF">H4Q32_029896</name>
</gene>
<sequence length="384" mass="43976">MEMNKGRGLRNMKENEAEDVPRRQNYEKRLTVLVEIVGEDRITMMELLKKVREECGVVIGCRYKNPREYELTMNEDKGKDKILDGLRIKNSQIMAKEISNNEMVVSFLNLPTYIKDEEITRKLTDWGVTAVSTIRRRMWPGTDIADGTRFLKVKFTDVVKSLPYSTKFETLGGTEHFRVIHDRQVKVCRLCIQPGHIVRDCPNLKCFMCGKQGHYMRECNEGNCSMCRMRTAFCTCKVLEERKKEDSVGSSMDLYEEILTTEEEESEDAWNGRDSRDDVDPNREGMEGLKDGNRKSLKEQITEGIDRGTTKSGGKSEGGDSKNKQGTKLQEEGSLKEKGSGREEVLVVLETPLINLEEEMDTNEGNIKLLKRKMKGDEESIAKK</sequence>
<protein>
    <submittedName>
        <fullName evidence="4">Gag polyprotein</fullName>
    </submittedName>
</protein>
<keyword evidence="1" id="KW-0863">Zinc-finger</keyword>
<evidence type="ECO:0000259" key="3">
    <source>
        <dbReference type="PROSITE" id="PS50158"/>
    </source>
</evidence>
<keyword evidence="5" id="KW-1185">Reference proteome</keyword>
<dbReference type="Pfam" id="PF00098">
    <property type="entry name" value="zf-CCHC"/>
    <property type="match status" value="2"/>
</dbReference>
<dbReference type="Proteomes" id="UP000830375">
    <property type="component" value="Unassembled WGS sequence"/>
</dbReference>
<feature type="compositionally biased region" description="Basic and acidic residues" evidence="2">
    <location>
        <begin position="270"/>
        <end position="309"/>
    </location>
</feature>
<organism evidence="4 5">
    <name type="scientific">Labeo rohita</name>
    <name type="common">Indian major carp</name>
    <name type="synonym">Cyprinus rohita</name>
    <dbReference type="NCBI Taxonomy" id="84645"/>
    <lineage>
        <taxon>Eukaryota</taxon>
        <taxon>Metazoa</taxon>
        <taxon>Chordata</taxon>
        <taxon>Craniata</taxon>
        <taxon>Vertebrata</taxon>
        <taxon>Euteleostomi</taxon>
        <taxon>Actinopterygii</taxon>
        <taxon>Neopterygii</taxon>
        <taxon>Teleostei</taxon>
        <taxon>Ostariophysi</taxon>
        <taxon>Cypriniformes</taxon>
        <taxon>Cyprinidae</taxon>
        <taxon>Labeoninae</taxon>
        <taxon>Labeonini</taxon>
        <taxon>Labeo</taxon>
    </lineage>
</organism>
<dbReference type="PROSITE" id="PS50158">
    <property type="entry name" value="ZF_CCHC"/>
    <property type="match status" value="2"/>
</dbReference>
<evidence type="ECO:0000256" key="2">
    <source>
        <dbReference type="SAM" id="MobiDB-lite"/>
    </source>
</evidence>
<reference evidence="4 5" key="1">
    <citation type="submission" date="2022-01" db="EMBL/GenBank/DDBJ databases">
        <title>A high-quality chromosome-level genome assembly of rohu carp, Labeo rohita.</title>
        <authorList>
            <person name="Arick M.A. II"/>
            <person name="Hsu C.-Y."/>
            <person name="Magbanua Z."/>
            <person name="Pechanova O."/>
            <person name="Grover C."/>
            <person name="Miller E."/>
            <person name="Thrash A."/>
            <person name="Ezzel L."/>
            <person name="Alam S."/>
            <person name="Benzie J."/>
            <person name="Hamilton M."/>
            <person name="Karsi A."/>
            <person name="Lawrence M.L."/>
            <person name="Peterson D.G."/>
        </authorList>
    </citation>
    <scope>NUCLEOTIDE SEQUENCE [LARGE SCALE GENOMIC DNA]</scope>
    <source>
        <strain evidence="5">BAU-BD-2019</strain>
        <tissue evidence="4">Blood</tissue>
    </source>
</reference>
<dbReference type="SUPFAM" id="SSF57756">
    <property type="entry name" value="Retrovirus zinc finger-like domains"/>
    <property type="match status" value="1"/>
</dbReference>
<feature type="region of interest" description="Disordered" evidence="2">
    <location>
        <begin position="261"/>
        <end position="345"/>
    </location>
</feature>
<evidence type="ECO:0000256" key="1">
    <source>
        <dbReference type="PROSITE-ProRule" id="PRU00047"/>
    </source>
</evidence>
<dbReference type="EMBL" id="JACTAM010002491">
    <property type="protein sequence ID" value="KAI2644572.1"/>
    <property type="molecule type" value="Genomic_DNA"/>
</dbReference>
<accession>A0ABQ8L1M7</accession>
<dbReference type="InterPro" id="IPR036875">
    <property type="entry name" value="Znf_CCHC_sf"/>
</dbReference>
<evidence type="ECO:0000313" key="4">
    <source>
        <dbReference type="EMBL" id="KAI2644572.1"/>
    </source>
</evidence>